<dbReference type="Pfam" id="PF14226">
    <property type="entry name" value="DIOX_N"/>
    <property type="match status" value="1"/>
</dbReference>
<keyword evidence="4" id="KW-1185">Reference proteome</keyword>
<keyword evidence="1" id="KW-0408">Iron</keyword>
<dbReference type="Proteomes" id="UP000245768">
    <property type="component" value="Unassembled WGS sequence"/>
</dbReference>
<dbReference type="InterPro" id="IPR050231">
    <property type="entry name" value="Iron_ascorbate_oxido_reductase"/>
</dbReference>
<keyword evidence="1" id="KW-0479">Metal-binding</keyword>
<dbReference type="InterPro" id="IPR026992">
    <property type="entry name" value="DIOX_N"/>
</dbReference>
<dbReference type="PRINTS" id="PR00682">
    <property type="entry name" value="IPNSYNTHASE"/>
</dbReference>
<dbReference type="InParanoid" id="A0A316YWI5"/>
<name>A0A316YWI5_9BASI</name>
<feature type="domain" description="Fe2OG dioxygenase" evidence="2">
    <location>
        <begin position="198"/>
        <end position="313"/>
    </location>
</feature>
<comment type="similarity">
    <text evidence="1">Belongs to the iron/ascorbate-dependent oxidoreductase family.</text>
</comment>
<evidence type="ECO:0000259" key="2">
    <source>
        <dbReference type="PROSITE" id="PS51471"/>
    </source>
</evidence>
<dbReference type="RefSeq" id="XP_025380342.1">
    <property type="nucleotide sequence ID" value="XM_025519445.1"/>
</dbReference>
<dbReference type="OrthoDB" id="288590at2759"/>
<dbReference type="SUPFAM" id="SSF51197">
    <property type="entry name" value="Clavaminate synthase-like"/>
    <property type="match status" value="1"/>
</dbReference>
<protein>
    <submittedName>
        <fullName evidence="3">Clavaminate synthase-like protein</fullName>
    </submittedName>
</protein>
<proteinExistence type="inferred from homology"/>
<dbReference type="PANTHER" id="PTHR47990">
    <property type="entry name" value="2-OXOGLUTARATE (2OG) AND FE(II)-DEPENDENT OXYGENASE SUPERFAMILY PROTEIN-RELATED"/>
    <property type="match status" value="1"/>
</dbReference>
<organism evidence="3 4">
    <name type="scientific">Acaromyces ingoldii</name>
    <dbReference type="NCBI Taxonomy" id="215250"/>
    <lineage>
        <taxon>Eukaryota</taxon>
        <taxon>Fungi</taxon>
        <taxon>Dikarya</taxon>
        <taxon>Basidiomycota</taxon>
        <taxon>Ustilaginomycotina</taxon>
        <taxon>Exobasidiomycetes</taxon>
        <taxon>Exobasidiales</taxon>
        <taxon>Cryptobasidiaceae</taxon>
        <taxon>Acaromyces</taxon>
    </lineage>
</organism>
<accession>A0A316YWI5</accession>
<keyword evidence="1" id="KW-0560">Oxidoreductase</keyword>
<dbReference type="Gene3D" id="2.60.120.330">
    <property type="entry name" value="B-lactam Antibiotic, Isopenicillin N Synthase, Chain"/>
    <property type="match status" value="1"/>
</dbReference>
<dbReference type="InterPro" id="IPR005123">
    <property type="entry name" value="Oxoglu/Fe-dep_dioxygenase_dom"/>
</dbReference>
<dbReference type="AlphaFoldDB" id="A0A316YWI5"/>
<dbReference type="PROSITE" id="PS51471">
    <property type="entry name" value="FE2OG_OXY"/>
    <property type="match status" value="1"/>
</dbReference>
<sequence length="393" mass="44001">MARDNIAPALTLDYSEWASSDPQTKDEFVKQLREACSGLGFFYLINTPLTKKDSGASLRDRVFDINRRFFELPLEVRQSIRIDNSRHFRGFTKFGDERTRGNVDHRDQIDYGPEVEPVPAELCEKHPFLNLLGPNQFMPDSALEGHRAVVLEYFEACRRLSVDLTTAIELALLNKVDGSLLRFLEGQGGKEQEMGRRPYARMKTIRYPMAARETVDGIPRLKESTQGVGAHKDGMWITLLCTSQHGGLQVQSLAGEWLDVPPRPDAVIVNFGQQIERVSQGVINAASHRVLSTADSASAALGDRLSVAYFASPALNAQIDPLPQESLSREIIEAWKKAREERKRALGSEEAISDVPKGDLWGAEDSAFGEQAWRGITRSHPNVVERWKYALPV</sequence>
<evidence type="ECO:0000256" key="1">
    <source>
        <dbReference type="RuleBase" id="RU003682"/>
    </source>
</evidence>
<gene>
    <name evidence="3" type="ORF">FA10DRAFT_247255</name>
</gene>
<dbReference type="InterPro" id="IPR044861">
    <property type="entry name" value="IPNS-like_FE2OG_OXY"/>
</dbReference>
<dbReference type="GO" id="GO:0046872">
    <property type="term" value="F:metal ion binding"/>
    <property type="evidence" value="ECO:0007669"/>
    <property type="project" value="UniProtKB-KW"/>
</dbReference>
<dbReference type="EMBL" id="KZ819634">
    <property type="protein sequence ID" value="PWN93144.1"/>
    <property type="molecule type" value="Genomic_DNA"/>
</dbReference>
<evidence type="ECO:0000313" key="4">
    <source>
        <dbReference type="Proteomes" id="UP000245768"/>
    </source>
</evidence>
<reference evidence="3 4" key="1">
    <citation type="journal article" date="2018" name="Mol. Biol. Evol.">
        <title>Broad Genomic Sampling Reveals a Smut Pathogenic Ancestry of the Fungal Clade Ustilaginomycotina.</title>
        <authorList>
            <person name="Kijpornyongpan T."/>
            <person name="Mondo S.J."/>
            <person name="Barry K."/>
            <person name="Sandor L."/>
            <person name="Lee J."/>
            <person name="Lipzen A."/>
            <person name="Pangilinan J."/>
            <person name="LaButti K."/>
            <person name="Hainaut M."/>
            <person name="Henrissat B."/>
            <person name="Grigoriev I.V."/>
            <person name="Spatafora J.W."/>
            <person name="Aime M.C."/>
        </authorList>
    </citation>
    <scope>NUCLEOTIDE SEQUENCE [LARGE SCALE GENOMIC DNA]</scope>
    <source>
        <strain evidence="3 4">MCA 4198</strain>
    </source>
</reference>
<dbReference type="InterPro" id="IPR027443">
    <property type="entry name" value="IPNS-like_sf"/>
</dbReference>
<dbReference type="GeneID" id="37041361"/>
<dbReference type="Pfam" id="PF03171">
    <property type="entry name" value="2OG-FeII_Oxy"/>
    <property type="match status" value="1"/>
</dbReference>
<dbReference type="STRING" id="215250.A0A316YWI5"/>
<dbReference type="GO" id="GO:0016491">
    <property type="term" value="F:oxidoreductase activity"/>
    <property type="evidence" value="ECO:0007669"/>
    <property type="project" value="UniProtKB-KW"/>
</dbReference>
<evidence type="ECO:0000313" key="3">
    <source>
        <dbReference type="EMBL" id="PWN93144.1"/>
    </source>
</evidence>